<sequence length="94" mass="10923">DLKGTRIKYGFKRALMSLFGQDHDTFISMMLLNVDQLQKKLDKGEYQKDGSMAAFQNTLELKLNISKTHYINTWVMLRSLLLKEHVIKDSMIEG</sequence>
<accession>A0A699TKG0</accession>
<dbReference type="EMBL" id="BKCJ011257583">
    <property type="protein sequence ID" value="GFD11205.1"/>
    <property type="molecule type" value="Genomic_DNA"/>
</dbReference>
<evidence type="ECO:0000313" key="1">
    <source>
        <dbReference type="EMBL" id="GFD11205.1"/>
    </source>
</evidence>
<proteinExistence type="predicted"/>
<dbReference type="AlphaFoldDB" id="A0A699TKG0"/>
<protein>
    <submittedName>
        <fullName evidence="1">Uncharacterized protein</fullName>
    </submittedName>
</protein>
<feature type="non-terminal residue" evidence="1">
    <location>
        <position position="1"/>
    </location>
</feature>
<gene>
    <name evidence="1" type="ORF">Tci_883174</name>
</gene>
<name>A0A699TKG0_TANCI</name>
<reference evidence="1" key="1">
    <citation type="journal article" date="2019" name="Sci. Rep.">
        <title>Draft genome of Tanacetum cinerariifolium, the natural source of mosquito coil.</title>
        <authorList>
            <person name="Yamashiro T."/>
            <person name="Shiraishi A."/>
            <person name="Satake H."/>
            <person name="Nakayama K."/>
        </authorList>
    </citation>
    <scope>NUCLEOTIDE SEQUENCE</scope>
</reference>
<organism evidence="1">
    <name type="scientific">Tanacetum cinerariifolium</name>
    <name type="common">Dalmatian daisy</name>
    <name type="synonym">Chrysanthemum cinerariifolium</name>
    <dbReference type="NCBI Taxonomy" id="118510"/>
    <lineage>
        <taxon>Eukaryota</taxon>
        <taxon>Viridiplantae</taxon>
        <taxon>Streptophyta</taxon>
        <taxon>Embryophyta</taxon>
        <taxon>Tracheophyta</taxon>
        <taxon>Spermatophyta</taxon>
        <taxon>Magnoliopsida</taxon>
        <taxon>eudicotyledons</taxon>
        <taxon>Gunneridae</taxon>
        <taxon>Pentapetalae</taxon>
        <taxon>asterids</taxon>
        <taxon>campanulids</taxon>
        <taxon>Asterales</taxon>
        <taxon>Asteraceae</taxon>
        <taxon>Asteroideae</taxon>
        <taxon>Anthemideae</taxon>
        <taxon>Anthemidinae</taxon>
        <taxon>Tanacetum</taxon>
    </lineage>
</organism>
<comment type="caution">
    <text evidence="1">The sequence shown here is derived from an EMBL/GenBank/DDBJ whole genome shotgun (WGS) entry which is preliminary data.</text>
</comment>